<proteinExistence type="predicted"/>
<dbReference type="EMBL" id="QUAB01000044">
    <property type="protein sequence ID" value="REJ05000.1"/>
    <property type="molecule type" value="Genomic_DNA"/>
</dbReference>
<dbReference type="AlphaFoldDB" id="A0A371NTA3"/>
<organism evidence="1 2">
    <name type="scientific">Microbacterium bovistercoris</name>
    <dbReference type="NCBI Taxonomy" id="2293570"/>
    <lineage>
        <taxon>Bacteria</taxon>
        <taxon>Bacillati</taxon>
        <taxon>Actinomycetota</taxon>
        <taxon>Actinomycetes</taxon>
        <taxon>Micrococcales</taxon>
        <taxon>Microbacteriaceae</taxon>
        <taxon>Microbacterium</taxon>
    </lineage>
</organism>
<dbReference type="OrthoDB" id="3764858at2"/>
<name>A0A371NTA3_9MICO</name>
<dbReference type="Proteomes" id="UP000262172">
    <property type="component" value="Unassembled WGS sequence"/>
</dbReference>
<accession>A0A371NTA3</accession>
<sequence length="611" mass="62802">MAALTLGGAVAANAADGPFLIDGNVPDAGATELLDPTGNVKELGPLNSSTTKIGVIHDDAVPTLGMTNPNAQVDLRRAWIDTDKDEETQHDWLYFAWERDSNNGSGFISFEFMHKKAPDACAYGEVSDDSLIASCNPWANRTAGDFMILWDQQGNSTDLYLRTWTGPDDDHLTLGAPELLNEEESDAKYGALNFRGEAAVDLTAILSDGVPQCLVLANVIPSTVTGNSDTADYKDTVLAPAPELSNCESTTVTTPKTAEGADIPSTFTIDKGVVGVRDSAKVDVSGGEPTPTGTVSFWLCKVAAGALCTAGGTAVGTTNVTGASYPVTVQSPVAYVTSAGDYCWRAEYSGAPTLGIPSSSDSTSGECFTVKPVTPTLSTDASDDVFLGGEVFDSATLTGTATMPADPVINLTGAAGPKDNGGIVFTLYGPSDSACGASVFTSPSVTVNGDGTYDSAKFAPKPAGTYHWAAAYTPGSVNTKPATHNTDCTDVKENVVVKSVASSISTGQTWIPKDSATVSAPAGGTLAGSVLFEFFTNATCTGTAAWSQAVAVAGASPQTVSTGNAPAQTASGDFAWRVTYDSTNAAQRDIPASCHEVSKVTITNGGTVSSP</sequence>
<protein>
    <submittedName>
        <fullName evidence="1">Hemagglutinin</fullName>
    </submittedName>
</protein>
<keyword evidence="2" id="KW-1185">Reference proteome</keyword>
<gene>
    <name evidence="1" type="ORF">DY023_12185</name>
</gene>
<evidence type="ECO:0000313" key="1">
    <source>
        <dbReference type="EMBL" id="REJ05000.1"/>
    </source>
</evidence>
<evidence type="ECO:0000313" key="2">
    <source>
        <dbReference type="Proteomes" id="UP000262172"/>
    </source>
</evidence>
<comment type="caution">
    <text evidence="1">The sequence shown here is derived from an EMBL/GenBank/DDBJ whole genome shotgun (WGS) entry which is preliminary data.</text>
</comment>
<reference evidence="1 2" key="1">
    <citation type="submission" date="2018-08" db="EMBL/GenBank/DDBJ databases">
        <title>Isolation, diversity and antifungal activity of Actinobacteria from cow dung.</title>
        <authorList>
            <person name="Ling L."/>
        </authorList>
    </citation>
    <scope>NUCLEOTIDE SEQUENCE [LARGE SCALE GENOMIC DNA]</scope>
    <source>
        <strain evidence="1 2">NEAU-LLE</strain>
    </source>
</reference>